<gene>
    <name evidence="2" type="ORF">GOBAR_AA11990</name>
</gene>
<evidence type="ECO:0000256" key="1">
    <source>
        <dbReference type="SAM" id="MobiDB-lite"/>
    </source>
</evidence>
<evidence type="ECO:0000313" key="3">
    <source>
        <dbReference type="Proteomes" id="UP000239757"/>
    </source>
</evidence>
<reference evidence="2 3" key="1">
    <citation type="submission" date="2015-01" db="EMBL/GenBank/DDBJ databases">
        <title>Genome of allotetraploid Gossypium barbadense reveals genomic plasticity and fiber elongation in cotton evolution.</title>
        <authorList>
            <person name="Chen X."/>
            <person name="Liu X."/>
            <person name="Zhao B."/>
            <person name="Zheng H."/>
            <person name="Hu Y."/>
            <person name="Lu G."/>
            <person name="Yang C."/>
            <person name="Chen J."/>
            <person name="Shan C."/>
            <person name="Zhang L."/>
            <person name="Zhou Y."/>
            <person name="Wang L."/>
            <person name="Guo W."/>
            <person name="Bai Y."/>
            <person name="Ruan J."/>
            <person name="Shangguan X."/>
            <person name="Mao Y."/>
            <person name="Jiang J."/>
            <person name="Zhu Y."/>
            <person name="Lei J."/>
            <person name="Kang H."/>
            <person name="Chen S."/>
            <person name="He X."/>
            <person name="Wang R."/>
            <person name="Wang Y."/>
            <person name="Chen J."/>
            <person name="Wang L."/>
            <person name="Yu S."/>
            <person name="Wang B."/>
            <person name="Wei J."/>
            <person name="Song S."/>
            <person name="Lu X."/>
            <person name="Gao Z."/>
            <person name="Gu W."/>
            <person name="Deng X."/>
            <person name="Ma D."/>
            <person name="Wang S."/>
            <person name="Liang W."/>
            <person name="Fang L."/>
            <person name="Cai C."/>
            <person name="Zhu X."/>
            <person name="Zhou B."/>
            <person name="Zhang Y."/>
            <person name="Chen Z."/>
            <person name="Xu S."/>
            <person name="Zhu R."/>
            <person name="Wang S."/>
            <person name="Zhang T."/>
            <person name="Zhao G."/>
        </authorList>
    </citation>
    <scope>NUCLEOTIDE SEQUENCE [LARGE SCALE GENOMIC DNA]</scope>
    <source>
        <strain evidence="3">cv. Xinhai21</strain>
        <tissue evidence="2">Leaf</tissue>
    </source>
</reference>
<evidence type="ECO:0000313" key="2">
    <source>
        <dbReference type="EMBL" id="PPS08658.1"/>
    </source>
</evidence>
<sequence length="171" mass="19260">MENEQLNYMGSLPSNTESNPREQLNAITIQDEEGLVEPEPKPRQGIVVSKGKGEVDHNEQKPVSKEYKPRVSYLNATRKDRTDEQFETRSKSTHEPCSRFPEPHGQKHRRAVGRAHTTGGNTAELATPLEKVIHDYHALPDHHDNLFARHCGCETQPLPPPLIIALADYSP</sequence>
<feature type="compositionally biased region" description="Basic and acidic residues" evidence="1">
    <location>
        <begin position="77"/>
        <end position="105"/>
    </location>
</feature>
<accession>A0A2P5XZ89</accession>
<dbReference type="AlphaFoldDB" id="A0A2P5XZ89"/>
<feature type="region of interest" description="Disordered" evidence="1">
    <location>
        <begin position="30"/>
        <end position="114"/>
    </location>
</feature>
<proteinExistence type="predicted"/>
<organism evidence="2 3">
    <name type="scientific">Gossypium barbadense</name>
    <name type="common">Sea Island cotton</name>
    <name type="synonym">Hibiscus barbadensis</name>
    <dbReference type="NCBI Taxonomy" id="3634"/>
    <lineage>
        <taxon>Eukaryota</taxon>
        <taxon>Viridiplantae</taxon>
        <taxon>Streptophyta</taxon>
        <taxon>Embryophyta</taxon>
        <taxon>Tracheophyta</taxon>
        <taxon>Spermatophyta</taxon>
        <taxon>Magnoliopsida</taxon>
        <taxon>eudicotyledons</taxon>
        <taxon>Gunneridae</taxon>
        <taxon>Pentapetalae</taxon>
        <taxon>rosids</taxon>
        <taxon>malvids</taxon>
        <taxon>Malvales</taxon>
        <taxon>Malvaceae</taxon>
        <taxon>Malvoideae</taxon>
        <taxon>Gossypium</taxon>
    </lineage>
</organism>
<feature type="compositionally biased region" description="Basic and acidic residues" evidence="1">
    <location>
        <begin position="51"/>
        <end position="69"/>
    </location>
</feature>
<feature type="region of interest" description="Disordered" evidence="1">
    <location>
        <begin position="1"/>
        <end position="20"/>
    </location>
</feature>
<protein>
    <submittedName>
        <fullName evidence="2">Uncharacterized protein</fullName>
    </submittedName>
</protein>
<name>A0A2P5XZ89_GOSBA</name>
<dbReference type="Proteomes" id="UP000239757">
    <property type="component" value="Unassembled WGS sequence"/>
</dbReference>
<dbReference type="EMBL" id="KZ663972">
    <property type="protein sequence ID" value="PPS08658.1"/>
    <property type="molecule type" value="Genomic_DNA"/>
</dbReference>